<name>A0AAW2TJA1_SESRA</name>
<reference evidence="1" key="1">
    <citation type="submission" date="2020-06" db="EMBL/GenBank/DDBJ databases">
        <authorList>
            <person name="Li T."/>
            <person name="Hu X."/>
            <person name="Zhang T."/>
            <person name="Song X."/>
            <person name="Zhang H."/>
            <person name="Dai N."/>
            <person name="Sheng W."/>
            <person name="Hou X."/>
            <person name="Wei L."/>
        </authorList>
    </citation>
    <scope>NUCLEOTIDE SEQUENCE</scope>
    <source>
        <strain evidence="1">G02</strain>
        <tissue evidence="1">Leaf</tissue>
    </source>
</reference>
<dbReference type="SUPFAM" id="SSF53067">
    <property type="entry name" value="Actin-like ATPase domain"/>
    <property type="match status" value="1"/>
</dbReference>
<dbReference type="EMBL" id="JACGWJ010000008">
    <property type="protein sequence ID" value="KAL0404998.1"/>
    <property type="molecule type" value="Genomic_DNA"/>
</dbReference>
<comment type="caution">
    <text evidence="1">The sequence shown here is derived from an EMBL/GenBank/DDBJ whole genome shotgun (WGS) entry which is preliminary data.</text>
</comment>
<gene>
    <name evidence="1" type="ORF">Sradi_2140600</name>
</gene>
<organism evidence="1">
    <name type="scientific">Sesamum radiatum</name>
    <name type="common">Black benniseed</name>
    <dbReference type="NCBI Taxonomy" id="300843"/>
    <lineage>
        <taxon>Eukaryota</taxon>
        <taxon>Viridiplantae</taxon>
        <taxon>Streptophyta</taxon>
        <taxon>Embryophyta</taxon>
        <taxon>Tracheophyta</taxon>
        <taxon>Spermatophyta</taxon>
        <taxon>Magnoliopsida</taxon>
        <taxon>eudicotyledons</taxon>
        <taxon>Gunneridae</taxon>
        <taxon>Pentapetalae</taxon>
        <taxon>asterids</taxon>
        <taxon>lamiids</taxon>
        <taxon>Lamiales</taxon>
        <taxon>Pedaliaceae</taxon>
        <taxon>Sesamum</taxon>
    </lineage>
</organism>
<accession>A0AAW2TJA1</accession>
<dbReference type="PANTHER" id="PTHR11937">
    <property type="entry name" value="ACTIN"/>
    <property type="match status" value="1"/>
</dbReference>
<dbReference type="InterPro" id="IPR004000">
    <property type="entry name" value="Actin"/>
</dbReference>
<reference evidence="1" key="2">
    <citation type="journal article" date="2024" name="Plant">
        <title>Genomic evolution and insights into agronomic trait innovations of Sesamum species.</title>
        <authorList>
            <person name="Miao H."/>
            <person name="Wang L."/>
            <person name="Qu L."/>
            <person name="Liu H."/>
            <person name="Sun Y."/>
            <person name="Le M."/>
            <person name="Wang Q."/>
            <person name="Wei S."/>
            <person name="Zheng Y."/>
            <person name="Lin W."/>
            <person name="Duan Y."/>
            <person name="Cao H."/>
            <person name="Xiong S."/>
            <person name="Wang X."/>
            <person name="Wei L."/>
            <person name="Li C."/>
            <person name="Ma Q."/>
            <person name="Ju M."/>
            <person name="Zhao R."/>
            <person name="Li G."/>
            <person name="Mu C."/>
            <person name="Tian Q."/>
            <person name="Mei H."/>
            <person name="Zhang T."/>
            <person name="Gao T."/>
            <person name="Zhang H."/>
        </authorList>
    </citation>
    <scope>NUCLEOTIDE SEQUENCE</scope>
    <source>
        <strain evidence="1">G02</strain>
    </source>
</reference>
<evidence type="ECO:0000313" key="1">
    <source>
        <dbReference type="EMBL" id="KAL0404998.1"/>
    </source>
</evidence>
<protein>
    <submittedName>
        <fullName evidence="1">Actin</fullName>
    </submittedName>
</protein>
<dbReference type="AlphaFoldDB" id="A0AAW2TJA1"/>
<dbReference type="InterPro" id="IPR043129">
    <property type="entry name" value="ATPase_NBD"/>
</dbReference>
<proteinExistence type="predicted"/>
<dbReference type="Gene3D" id="3.30.420.40">
    <property type="match status" value="1"/>
</dbReference>
<sequence length="92" mass="10626">MIGWKLRESMKCDVDIRKDLYGNIVLSGGGIADRMSKEITEQHDCQGRGKAWFRNLATKLITKRFRCPEVLFQPSMIGWKLRESMKPPIILS</sequence>